<name>A0A518AWA3_9BACT</name>
<keyword evidence="3" id="KW-1185">Reference proteome</keyword>
<keyword evidence="1" id="KW-1133">Transmembrane helix</keyword>
<dbReference type="KEGG" id="amuc:Pan181_52390"/>
<dbReference type="EMBL" id="CP036278">
    <property type="protein sequence ID" value="QDU58998.1"/>
    <property type="molecule type" value="Genomic_DNA"/>
</dbReference>
<evidence type="ECO:0000256" key="1">
    <source>
        <dbReference type="SAM" id="Phobius"/>
    </source>
</evidence>
<gene>
    <name evidence="2" type="ORF">Pan181_52390</name>
</gene>
<dbReference type="RefSeq" id="WP_145251599.1">
    <property type="nucleotide sequence ID" value="NZ_CP036278.1"/>
</dbReference>
<feature type="transmembrane region" description="Helical" evidence="1">
    <location>
        <begin position="69"/>
        <end position="97"/>
    </location>
</feature>
<proteinExistence type="predicted"/>
<evidence type="ECO:0000313" key="3">
    <source>
        <dbReference type="Proteomes" id="UP000315750"/>
    </source>
</evidence>
<reference evidence="2 3" key="1">
    <citation type="submission" date="2019-02" db="EMBL/GenBank/DDBJ databases">
        <title>Deep-cultivation of Planctomycetes and their phenomic and genomic characterization uncovers novel biology.</title>
        <authorList>
            <person name="Wiegand S."/>
            <person name="Jogler M."/>
            <person name="Boedeker C."/>
            <person name="Pinto D."/>
            <person name="Vollmers J."/>
            <person name="Rivas-Marin E."/>
            <person name="Kohn T."/>
            <person name="Peeters S.H."/>
            <person name="Heuer A."/>
            <person name="Rast P."/>
            <person name="Oberbeckmann S."/>
            <person name="Bunk B."/>
            <person name="Jeske O."/>
            <person name="Meyerdierks A."/>
            <person name="Storesund J.E."/>
            <person name="Kallscheuer N."/>
            <person name="Luecker S."/>
            <person name="Lage O.M."/>
            <person name="Pohl T."/>
            <person name="Merkel B.J."/>
            <person name="Hornburger P."/>
            <person name="Mueller R.-W."/>
            <person name="Bruemmer F."/>
            <person name="Labrenz M."/>
            <person name="Spormann A.M."/>
            <person name="Op den Camp H."/>
            <person name="Overmann J."/>
            <person name="Amann R."/>
            <person name="Jetten M.S.M."/>
            <person name="Mascher T."/>
            <person name="Medema M.H."/>
            <person name="Devos D.P."/>
            <person name="Kaster A.-K."/>
            <person name="Ovreas L."/>
            <person name="Rohde M."/>
            <person name="Galperin M.Y."/>
            <person name="Jogler C."/>
        </authorList>
    </citation>
    <scope>NUCLEOTIDE SEQUENCE [LARGE SCALE GENOMIC DNA]</scope>
    <source>
        <strain evidence="2 3">Pan181</strain>
    </source>
</reference>
<protein>
    <submittedName>
        <fullName evidence="2">Uncharacterized protein</fullName>
    </submittedName>
</protein>
<dbReference type="AlphaFoldDB" id="A0A518AWA3"/>
<accession>A0A518AWA3</accession>
<feature type="transmembrane region" description="Helical" evidence="1">
    <location>
        <begin position="220"/>
        <end position="242"/>
    </location>
</feature>
<keyword evidence="1" id="KW-0812">Transmembrane</keyword>
<evidence type="ECO:0000313" key="2">
    <source>
        <dbReference type="EMBL" id="QDU58998.1"/>
    </source>
</evidence>
<feature type="transmembrane region" description="Helical" evidence="1">
    <location>
        <begin position="182"/>
        <end position="208"/>
    </location>
</feature>
<keyword evidence="1" id="KW-0472">Membrane</keyword>
<dbReference type="OrthoDB" id="266384at2"/>
<feature type="transmembrane region" description="Helical" evidence="1">
    <location>
        <begin position="21"/>
        <end position="49"/>
    </location>
</feature>
<sequence length="272" mass="31373">MQLDQTRIAIRERGFGEIMGLALQVIRAWFGWWFGLMLLGSVPFFFLNWLLTDNLLIEELEYEEGFGGYWTLLLLLVAIETPLATAFITIFMGKMMFGGEFRFREMVIDFIRSLPQLVLYQVVLRSVMMMIVLLPYWLMPYTGELILLERNPLFSGKKGRLTTNRRSRNLHTNNGGELFGRWTLATLTGGVMTLALGLGIQVVLVQIFGVELEAYHLHAFVYPAALWIVVGWLAVVRFLAYLDLRIRREGWEVELLMRAEASRLRRQSALVS</sequence>
<dbReference type="Proteomes" id="UP000315750">
    <property type="component" value="Chromosome"/>
</dbReference>
<organism evidence="2 3">
    <name type="scientific">Aeoliella mucimassa</name>
    <dbReference type="NCBI Taxonomy" id="2527972"/>
    <lineage>
        <taxon>Bacteria</taxon>
        <taxon>Pseudomonadati</taxon>
        <taxon>Planctomycetota</taxon>
        <taxon>Planctomycetia</taxon>
        <taxon>Pirellulales</taxon>
        <taxon>Lacipirellulaceae</taxon>
        <taxon>Aeoliella</taxon>
    </lineage>
</organism>